<gene>
    <name evidence="1" type="ORF">TNCV_2141511</name>
</gene>
<dbReference type="Proteomes" id="UP000887159">
    <property type="component" value="Unassembled WGS sequence"/>
</dbReference>
<proteinExistence type="predicted"/>
<keyword evidence="2" id="KW-1185">Reference proteome</keyword>
<accession>A0A8X6VAV0</accession>
<evidence type="ECO:0000313" key="2">
    <source>
        <dbReference type="Proteomes" id="UP000887159"/>
    </source>
</evidence>
<comment type="caution">
    <text evidence="1">The sequence shown here is derived from an EMBL/GenBank/DDBJ whole genome shotgun (WGS) entry which is preliminary data.</text>
</comment>
<dbReference type="EMBL" id="BMAU01021221">
    <property type="protein sequence ID" value="GFY00759.1"/>
    <property type="molecule type" value="Genomic_DNA"/>
</dbReference>
<organism evidence="1 2">
    <name type="scientific">Trichonephila clavipes</name>
    <name type="common">Golden silk orbweaver</name>
    <name type="synonym">Nephila clavipes</name>
    <dbReference type="NCBI Taxonomy" id="2585209"/>
    <lineage>
        <taxon>Eukaryota</taxon>
        <taxon>Metazoa</taxon>
        <taxon>Ecdysozoa</taxon>
        <taxon>Arthropoda</taxon>
        <taxon>Chelicerata</taxon>
        <taxon>Arachnida</taxon>
        <taxon>Araneae</taxon>
        <taxon>Araneomorphae</taxon>
        <taxon>Entelegynae</taxon>
        <taxon>Araneoidea</taxon>
        <taxon>Nephilidae</taxon>
        <taxon>Trichonephila</taxon>
    </lineage>
</organism>
<evidence type="ECO:0000313" key="1">
    <source>
        <dbReference type="EMBL" id="GFY00759.1"/>
    </source>
</evidence>
<reference evidence="1" key="1">
    <citation type="submission" date="2020-08" db="EMBL/GenBank/DDBJ databases">
        <title>Multicomponent nature underlies the extraordinary mechanical properties of spider dragline silk.</title>
        <authorList>
            <person name="Kono N."/>
            <person name="Nakamura H."/>
            <person name="Mori M."/>
            <person name="Yoshida Y."/>
            <person name="Ohtoshi R."/>
            <person name="Malay A.D."/>
            <person name="Moran D.A.P."/>
            <person name="Tomita M."/>
            <person name="Numata K."/>
            <person name="Arakawa K."/>
        </authorList>
    </citation>
    <scope>NUCLEOTIDE SEQUENCE</scope>
</reference>
<name>A0A8X6VAV0_TRICX</name>
<dbReference type="AlphaFoldDB" id="A0A8X6VAV0"/>
<protein>
    <submittedName>
        <fullName evidence="1">Uncharacterized protein</fullName>
    </submittedName>
</protein>
<sequence>MKLCLLHMCLNSINGFQGEGIVWKVMNVLGALGRKPLGGRESQRPPTSFPLPPTSRKDLRLDGYLEYHHTAKVLYIYKHPGFEPRPCSTAARVTNHKTRWAIRQVEQPIIGAFTAIMERYLEGYTELLCLNA</sequence>